<protein>
    <recommendedName>
        <fullName evidence="11">ABC transporter domain-containing protein</fullName>
    </recommendedName>
</protein>
<feature type="transmembrane region" description="Helical" evidence="7">
    <location>
        <begin position="20"/>
        <end position="42"/>
    </location>
</feature>
<dbReference type="GO" id="GO:0090374">
    <property type="term" value="P:oligopeptide export from mitochondrion"/>
    <property type="evidence" value="ECO:0007669"/>
    <property type="project" value="TreeGrafter"/>
</dbReference>
<dbReference type="InterPro" id="IPR003593">
    <property type="entry name" value="AAA+_ATPase"/>
</dbReference>
<dbReference type="EMBL" id="MN740540">
    <property type="protein sequence ID" value="QHU32510.1"/>
    <property type="molecule type" value="Genomic_DNA"/>
</dbReference>
<dbReference type="InterPro" id="IPR003439">
    <property type="entry name" value="ABC_transporter-like_ATP-bd"/>
</dbReference>
<dbReference type="Pfam" id="PF00005">
    <property type="entry name" value="ABC_tran"/>
    <property type="match status" value="1"/>
</dbReference>
<name>A0A6C0LQ68_9ZZZZ</name>
<organism evidence="10">
    <name type="scientific">viral metagenome</name>
    <dbReference type="NCBI Taxonomy" id="1070528"/>
    <lineage>
        <taxon>unclassified sequences</taxon>
        <taxon>metagenomes</taxon>
        <taxon>organismal metagenomes</taxon>
    </lineage>
</organism>
<keyword evidence="5 7" id="KW-1133">Transmembrane helix</keyword>
<dbReference type="Gene3D" id="3.40.50.300">
    <property type="entry name" value="P-loop containing nucleotide triphosphate hydrolases"/>
    <property type="match status" value="1"/>
</dbReference>
<evidence type="ECO:0000313" key="10">
    <source>
        <dbReference type="EMBL" id="QHU32510.1"/>
    </source>
</evidence>
<dbReference type="Gene3D" id="1.20.1560.10">
    <property type="entry name" value="ABC transporter type 1, transmembrane domain"/>
    <property type="match status" value="1"/>
</dbReference>
<keyword evidence="6 7" id="KW-0472">Membrane</keyword>
<dbReference type="Pfam" id="PF00664">
    <property type="entry name" value="ABC_membrane"/>
    <property type="match status" value="1"/>
</dbReference>
<evidence type="ECO:0000256" key="2">
    <source>
        <dbReference type="ARBA" id="ARBA00022692"/>
    </source>
</evidence>
<dbReference type="PROSITE" id="PS50929">
    <property type="entry name" value="ABC_TM1F"/>
    <property type="match status" value="1"/>
</dbReference>
<dbReference type="SMART" id="SM00382">
    <property type="entry name" value="AAA"/>
    <property type="match status" value="1"/>
</dbReference>
<evidence type="ECO:0000256" key="7">
    <source>
        <dbReference type="SAM" id="Phobius"/>
    </source>
</evidence>
<keyword evidence="4" id="KW-0067">ATP-binding</keyword>
<dbReference type="AlphaFoldDB" id="A0A6C0LQ68"/>
<proteinExistence type="predicted"/>
<evidence type="ECO:0000256" key="4">
    <source>
        <dbReference type="ARBA" id="ARBA00022840"/>
    </source>
</evidence>
<accession>A0A6C0LQ68</accession>
<evidence type="ECO:0000259" key="8">
    <source>
        <dbReference type="PROSITE" id="PS50893"/>
    </source>
</evidence>
<sequence length="551" mass="64952">MNIVYFLLKQFFQEEQLNTFLMVLASFVINLFQTNGISFITATIIDSIQRKQYDNVHQFFKYFIYISILFVFLFYLYKFFQNKLLTKLRQWMRHQLVKMLLLVNNENFSEINFSKLNSPINRISSVCFMVFNDIITYLLPNITFLLMIAIYFLYNNLIFGSIFIIGNIFLVLYLFLNWNNMLSHNEEYEKFVSDNEAYLVEILNNIDKIIYRGQTTNEIDIFSGKTDKSIDTAFKFYSNTNFHATIMNMMVFIIIILCLWYLIKMTISKQITITTFITFFTILLLYREKSLTMIQQIPDFIEFLGRSDSVVKHFQNMAEDYTQFMKTNYIEKPLKFNKIRFENVDFKYKQGFSYVLKKFNKTLELNDKIIGIVGLSGNGKSTIAKLIIKMYKAETGAIYIDDENITNVDGNYIRNHITYVNQNSKLFDRKIIENLLYGCYDLDICNKYLHIIMKYPKIKELYKNVDIHNKKAGLFGENLSGGQRQVVNLIGGLVMPSQIVILDEPTNALDMALKKEVIQLIADFKKYKKCIIIITHDKDLFPIFNETIRVG</sequence>
<evidence type="ECO:0000256" key="1">
    <source>
        <dbReference type="ARBA" id="ARBA00004141"/>
    </source>
</evidence>
<feature type="domain" description="ABC transmembrane type-1" evidence="9">
    <location>
        <begin position="20"/>
        <end position="302"/>
    </location>
</feature>
<feature type="domain" description="ABC transporter" evidence="8">
    <location>
        <begin position="339"/>
        <end position="548"/>
    </location>
</feature>
<dbReference type="InterPro" id="IPR027417">
    <property type="entry name" value="P-loop_NTPase"/>
</dbReference>
<evidence type="ECO:0008006" key="11">
    <source>
        <dbReference type="Google" id="ProtNLM"/>
    </source>
</evidence>
<comment type="subcellular location">
    <subcellularLocation>
        <location evidence="1">Membrane</location>
        <topology evidence="1">Multi-pass membrane protein</topology>
    </subcellularLocation>
</comment>
<dbReference type="PANTHER" id="PTHR43394">
    <property type="entry name" value="ATP-DEPENDENT PERMEASE MDL1, MITOCHONDRIAL"/>
    <property type="match status" value="1"/>
</dbReference>
<dbReference type="SUPFAM" id="SSF90123">
    <property type="entry name" value="ABC transporter transmembrane region"/>
    <property type="match status" value="1"/>
</dbReference>
<dbReference type="PROSITE" id="PS00211">
    <property type="entry name" value="ABC_TRANSPORTER_1"/>
    <property type="match status" value="1"/>
</dbReference>
<keyword evidence="2 7" id="KW-0812">Transmembrane</keyword>
<dbReference type="GO" id="GO:0016887">
    <property type="term" value="F:ATP hydrolysis activity"/>
    <property type="evidence" value="ECO:0007669"/>
    <property type="project" value="InterPro"/>
</dbReference>
<evidence type="ECO:0000256" key="3">
    <source>
        <dbReference type="ARBA" id="ARBA00022741"/>
    </source>
</evidence>
<feature type="transmembrane region" description="Helical" evidence="7">
    <location>
        <begin position="244"/>
        <end position="263"/>
    </location>
</feature>
<feature type="transmembrane region" description="Helical" evidence="7">
    <location>
        <begin position="62"/>
        <end position="80"/>
    </location>
</feature>
<dbReference type="PROSITE" id="PS50893">
    <property type="entry name" value="ABC_TRANSPORTER_2"/>
    <property type="match status" value="1"/>
</dbReference>
<dbReference type="InterPro" id="IPR017871">
    <property type="entry name" value="ABC_transporter-like_CS"/>
</dbReference>
<dbReference type="GO" id="GO:0015421">
    <property type="term" value="F:ABC-type oligopeptide transporter activity"/>
    <property type="evidence" value="ECO:0007669"/>
    <property type="project" value="TreeGrafter"/>
</dbReference>
<dbReference type="InterPro" id="IPR011527">
    <property type="entry name" value="ABC1_TM_dom"/>
</dbReference>
<dbReference type="InterPro" id="IPR036640">
    <property type="entry name" value="ABC1_TM_sf"/>
</dbReference>
<dbReference type="GO" id="GO:0005743">
    <property type="term" value="C:mitochondrial inner membrane"/>
    <property type="evidence" value="ECO:0007669"/>
    <property type="project" value="TreeGrafter"/>
</dbReference>
<evidence type="ECO:0000256" key="6">
    <source>
        <dbReference type="ARBA" id="ARBA00023136"/>
    </source>
</evidence>
<dbReference type="SUPFAM" id="SSF52540">
    <property type="entry name" value="P-loop containing nucleoside triphosphate hydrolases"/>
    <property type="match status" value="1"/>
</dbReference>
<feature type="transmembrane region" description="Helical" evidence="7">
    <location>
        <begin position="157"/>
        <end position="176"/>
    </location>
</feature>
<evidence type="ECO:0000256" key="5">
    <source>
        <dbReference type="ARBA" id="ARBA00022989"/>
    </source>
</evidence>
<dbReference type="PANTHER" id="PTHR43394:SF1">
    <property type="entry name" value="ATP-BINDING CASSETTE SUB-FAMILY B MEMBER 10, MITOCHONDRIAL"/>
    <property type="match status" value="1"/>
</dbReference>
<feature type="transmembrane region" description="Helical" evidence="7">
    <location>
        <begin position="269"/>
        <end position="286"/>
    </location>
</feature>
<keyword evidence="3" id="KW-0547">Nucleotide-binding</keyword>
<feature type="transmembrane region" description="Helical" evidence="7">
    <location>
        <begin position="126"/>
        <end position="151"/>
    </location>
</feature>
<evidence type="ECO:0000259" key="9">
    <source>
        <dbReference type="PROSITE" id="PS50929"/>
    </source>
</evidence>
<dbReference type="GO" id="GO:0005524">
    <property type="term" value="F:ATP binding"/>
    <property type="evidence" value="ECO:0007669"/>
    <property type="project" value="UniProtKB-KW"/>
</dbReference>
<reference evidence="10" key="1">
    <citation type="journal article" date="2020" name="Nature">
        <title>Giant virus diversity and host interactions through global metagenomics.</title>
        <authorList>
            <person name="Schulz F."/>
            <person name="Roux S."/>
            <person name="Paez-Espino D."/>
            <person name="Jungbluth S."/>
            <person name="Walsh D.A."/>
            <person name="Denef V.J."/>
            <person name="McMahon K.D."/>
            <person name="Konstantinidis K.T."/>
            <person name="Eloe-Fadrosh E.A."/>
            <person name="Kyrpides N.C."/>
            <person name="Woyke T."/>
        </authorList>
    </citation>
    <scope>NUCLEOTIDE SEQUENCE</scope>
    <source>
        <strain evidence="10">GVMAG-M-3300027969-2</strain>
    </source>
</reference>
<dbReference type="InterPro" id="IPR039421">
    <property type="entry name" value="Type_1_exporter"/>
</dbReference>